<protein>
    <recommendedName>
        <fullName evidence="3">Extradiol ring-cleavage dioxygenase LigAB LigA subunit domain-containing protein</fullName>
    </recommendedName>
</protein>
<accession>A0A2S9GYX5</accession>
<dbReference type="Proteomes" id="UP000237839">
    <property type="component" value="Unassembled WGS sequence"/>
</dbReference>
<name>A0A2S9GYX5_9BURK</name>
<evidence type="ECO:0000313" key="1">
    <source>
        <dbReference type="EMBL" id="PRC92910.1"/>
    </source>
</evidence>
<dbReference type="OrthoDB" id="6197820at2"/>
<comment type="caution">
    <text evidence="1">The sequence shown here is derived from an EMBL/GenBank/DDBJ whole genome shotgun (WGS) entry which is preliminary data.</text>
</comment>
<dbReference type="EMBL" id="PUGF01000010">
    <property type="protein sequence ID" value="PRC92910.1"/>
    <property type="molecule type" value="Genomic_DNA"/>
</dbReference>
<keyword evidence="2" id="KW-1185">Reference proteome</keyword>
<sequence>MPKLLDYLNHLDQNADARTTHEQNPQQAMTEFGLSTEEQQVVQSGDKEQVAKVLGISSAQLPSIEVSMFSAM</sequence>
<evidence type="ECO:0008006" key="3">
    <source>
        <dbReference type="Google" id="ProtNLM"/>
    </source>
</evidence>
<evidence type="ECO:0000313" key="2">
    <source>
        <dbReference type="Proteomes" id="UP000237839"/>
    </source>
</evidence>
<gene>
    <name evidence="1" type="ORF">S2091_2327</name>
</gene>
<reference evidence="1 2" key="1">
    <citation type="submission" date="2018-02" db="EMBL/GenBank/DDBJ databases">
        <title>Solimicrobium silvestre gen. nov., sp. nov., isolated from alpine forest soil.</title>
        <authorList>
            <person name="Margesin R."/>
            <person name="Albuquerque L."/>
            <person name="Zhang D.-C."/>
            <person name="Froufe H.J.C."/>
            <person name="Severino R."/>
            <person name="Roxo I."/>
            <person name="Egas C."/>
            <person name="Da Costa M.S."/>
        </authorList>
    </citation>
    <scope>NUCLEOTIDE SEQUENCE [LARGE SCALE GENOMIC DNA]</scope>
    <source>
        <strain evidence="1 2">S20-91</strain>
    </source>
</reference>
<proteinExistence type="predicted"/>
<organism evidence="1 2">
    <name type="scientific">Solimicrobium silvestre</name>
    <dbReference type="NCBI Taxonomy" id="2099400"/>
    <lineage>
        <taxon>Bacteria</taxon>
        <taxon>Pseudomonadati</taxon>
        <taxon>Pseudomonadota</taxon>
        <taxon>Betaproteobacteria</taxon>
        <taxon>Burkholderiales</taxon>
        <taxon>Oxalobacteraceae</taxon>
        <taxon>Solimicrobium</taxon>
    </lineage>
</organism>
<dbReference type="AlphaFoldDB" id="A0A2S9GYX5"/>
<dbReference type="RefSeq" id="WP_105531986.1">
    <property type="nucleotide sequence ID" value="NZ_PUGF01000010.1"/>
</dbReference>